<dbReference type="Proteomes" id="UP001152523">
    <property type="component" value="Unassembled WGS sequence"/>
</dbReference>
<accession>A0AAV0F0R5</accession>
<gene>
    <name evidence="2" type="ORF">CEPIT_LOCUS29549</name>
</gene>
<dbReference type="Pfam" id="PF03478">
    <property type="entry name" value="Beta-prop_KIB1-4"/>
    <property type="match status" value="1"/>
</dbReference>
<sequence>MESKKGVAVRVNWSDLGTDLWSIIATRINCLQAFVTFGAVCKDWRSIASKENWNRSAKVPWLLVAERVVKSSGGSSTRTSDFTIKPCDGSGNRVREFADLSGNRIYRINLPIDNILENPVAPVSPFRENRYHLSSKGWFLIFEGCLSQLTLLNPFSLQKVVLPRPFSPPPVGIRPQVVGFALSASPGLTSDFVVMIMYVSQPMRGRLAFFRNGDQEWTDVGGPGFTTRANMTYHNGRFYAIYPRNDAFAFLVFEIEISKGGAASFSTRTRSFKYDHYSMCVFFWIVGSSQGRLMLVCWSREREYESSTNEFPGFIDLDVPDESPPFFEGSKSVFVVEEIDFESGKSKKVNNFMEDQALFLGKHSSSFVRVCNQSIFKPNHIYFTLFDDDEDSFCCRVGLYNLDRRTSEQMPNTSLYVDWIEPSF</sequence>
<evidence type="ECO:0000313" key="3">
    <source>
        <dbReference type="Proteomes" id="UP001152523"/>
    </source>
</evidence>
<evidence type="ECO:0000313" key="2">
    <source>
        <dbReference type="EMBL" id="CAH9129053.1"/>
    </source>
</evidence>
<dbReference type="PANTHER" id="PTHR44259:SF108">
    <property type="entry name" value="F-BOX PROTEIN SKIP23-LIKE"/>
    <property type="match status" value="1"/>
</dbReference>
<feature type="domain" description="KIB1-4 beta-propeller" evidence="1">
    <location>
        <begin position="99"/>
        <end position="392"/>
    </location>
</feature>
<reference evidence="2" key="1">
    <citation type="submission" date="2022-07" db="EMBL/GenBank/DDBJ databases">
        <authorList>
            <person name="Macas J."/>
            <person name="Novak P."/>
            <person name="Neumann P."/>
        </authorList>
    </citation>
    <scope>NUCLEOTIDE SEQUENCE</scope>
</reference>
<dbReference type="EMBL" id="CAMAPF010000954">
    <property type="protein sequence ID" value="CAH9129053.1"/>
    <property type="molecule type" value="Genomic_DNA"/>
</dbReference>
<name>A0AAV0F0R5_9ASTE</name>
<dbReference type="InterPro" id="IPR005174">
    <property type="entry name" value="KIB1-4_b-propeller"/>
</dbReference>
<keyword evidence="3" id="KW-1185">Reference proteome</keyword>
<evidence type="ECO:0000259" key="1">
    <source>
        <dbReference type="Pfam" id="PF03478"/>
    </source>
</evidence>
<dbReference type="PANTHER" id="PTHR44259">
    <property type="entry name" value="OS07G0183000 PROTEIN-RELATED"/>
    <property type="match status" value="1"/>
</dbReference>
<proteinExistence type="predicted"/>
<protein>
    <recommendedName>
        <fullName evidence="1">KIB1-4 beta-propeller domain-containing protein</fullName>
    </recommendedName>
</protein>
<dbReference type="AlphaFoldDB" id="A0AAV0F0R5"/>
<comment type="caution">
    <text evidence="2">The sequence shown here is derived from an EMBL/GenBank/DDBJ whole genome shotgun (WGS) entry which is preliminary data.</text>
</comment>
<organism evidence="2 3">
    <name type="scientific">Cuscuta epithymum</name>
    <dbReference type="NCBI Taxonomy" id="186058"/>
    <lineage>
        <taxon>Eukaryota</taxon>
        <taxon>Viridiplantae</taxon>
        <taxon>Streptophyta</taxon>
        <taxon>Embryophyta</taxon>
        <taxon>Tracheophyta</taxon>
        <taxon>Spermatophyta</taxon>
        <taxon>Magnoliopsida</taxon>
        <taxon>eudicotyledons</taxon>
        <taxon>Gunneridae</taxon>
        <taxon>Pentapetalae</taxon>
        <taxon>asterids</taxon>
        <taxon>lamiids</taxon>
        <taxon>Solanales</taxon>
        <taxon>Convolvulaceae</taxon>
        <taxon>Cuscuteae</taxon>
        <taxon>Cuscuta</taxon>
        <taxon>Cuscuta subgen. Cuscuta</taxon>
    </lineage>
</organism>
<dbReference type="InterPro" id="IPR050942">
    <property type="entry name" value="F-box_BR-signaling"/>
</dbReference>